<feature type="region of interest" description="Disordered" evidence="1">
    <location>
        <begin position="20"/>
        <end position="93"/>
    </location>
</feature>
<dbReference type="EMBL" id="AVOT02001331">
    <property type="protein sequence ID" value="MBW0466549.1"/>
    <property type="molecule type" value="Genomic_DNA"/>
</dbReference>
<keyword evidence="3" id="KW-1185">Reference proteome</keyword>
<feature type="compositionally biased region" description="Basic and acidic residues" evidence="1">
    <location>
        <begin position="20"/>
        <end position="42"/>
    </location>
</feature>
<accession>A0A9Q3BJR8</accession>
<dbReference type="Proteomes" id="UP000765509">
    <property type="component" value="Unassembled WGS sequence"/>
</dbReference>
<comment type="caution">
    <text evidence="2">The sequence shown here is derived from an EMBL/GenBank/DDBJ whole genome shotgun (WGS) entry which is preliminary data.</text>
</comment>
<reference evidence="2" key="1">
    <citation type="submission" date="2021-03" db="EMBL/GenBank/DDBJ databases">
        <title>Draft genome sequence of rust myrtle Austropuccinia psidii MF-1, a brazilian biotype.</title>
        <authorList>
            <person name="Quecine M.C."/>
            <person name="Pachon D.M.R."/>
            <person name="Bonatelli M.L."/>
            <person name="Correr F.H."/>
            <person name="Franceschini L.M."/>
            <person name="Leite T.F."/>
            <person name="Margarido G.R.A."/>
            <person name="Almeida C.A."/>
            <person name="Ferrarezi J.A."/>
            <person name="Labate C.A."/>
        </authorList>
    </citation>
    <scope>NUCLEOTIDE SEQUENCE</scope>
    <source>
        <strain evidence="2">MF-1</strain>
    </source>
</reference>
<sequence length="93" mass="11049">MESLCLEIQCQKYKELAEEPKSFINRPKEVTGDDHHFQERRTNSNKKLQTSSRKVQTQVQRTAEEAERSHEQSKKGKRQVQSEYILPTRLQDF</sequence>
<proteinExistence type="predicted"/>
<gene>
    <name evidence="2" type="ORF">O181_006264</name>
</gene>
<evidence type="ECO:0000313" key="3">
    <source>
        <dbReference type="Proteomes" id="UP000765509"/>
    </source>
</evidence>
<protein>
    <submittedName>
        <fullName evidence="2">Uncharacterized protein</fullName>
    </submittedName>
</protein>
<dbReference type="AlphaFoldDB" id="A0A9Q3BJR8"/>
<feature type="compositionally biased region" description="Polar residues" evidence="1">
    <location>
        <begin position="45"/>
        <end position="61"/>
    </location>
</feature>
<evidence type="ECO:0000256" key="1">
    <source>
        <dbReference type="SAM" id="MobiDB-lite"/>
    </source>
</evidence>
<name>A0A9Q3BJR8_9BASI</name>
<evidence type="ECO:0000313" key="2">
    <source>
        <dbReference type="EMBL" id="MBW0466549.1"/>
    </source>
</evidence>
<feature type="compositionally biased region" description="Basic and acidic residues" evidence="1">
    <location>
        <begin position="62"/>
        <end position="74"/>
    </location>
</feature>
<organism evidence="2 3">
    <name type="scientific">Austropuccinia psidii MF-1</name>
    <dbReference type="NCBI Taxonomy" id="1389203"/>
    <lineage>
        <taxon>Eukaryota</taxon>
        <taxon>Fungi</taxon>
        <taxon>Dikarya</taxon>
        <taxon>Basidiomycota</taxon>
        <taxon>Pucciniomycotina</taxon>
        <taxon>Pucciniomycetes</taxon>
        <taxon>Pucciniales</taxon>
        <taxon>Sphaerophragmiaceae</taxon>
        <taxon>Austropuccinia</taxon>
    </lineage>
</organism>